<dbReference type="FunFam" id="3.40.50.300:FF:000604">
    <property type="entry name" value="ABC transporter B family member 28"/>
    <property type="match status" value="1"/>
</dbReference>
<feature type="region of interest" description="Disordered" evidence="13">
    <location>
        <begin position="1601"/>
        <end position="1623"/>
    </location>
</feature>
<accession>A0A4T0NWT7</accession>
<proteinExistence type="inferred from homology"/>
<dbReference type="SUPFAM" id="SSF52540">
    <property type="entry name" value="P-loop containing nucleoside triphosphate hydrolases"/>
    <property type="match status" value="1"/>
</dbReference>
<dbReference type="GO" id="GO:0140466">
    <property type="term" value="P:iron-sulfur cluster export from the mitochondrion"/>
    <property type="evidence" value="ECO:0007669"/>
    <property type="project" value="UniProtKB-ARBA"/>
</dbReference>
<dbReference type="InterPro" id="IPR011527">
    <property type="entry name" value="ABC1_TM_dom"/>
</dbReference>
<comment type="caution">
    <text evidence="16">The sequence shown here is derived from an EMBL/GenBank/DDBJ whole genome shotgun (WGS) entry which is preliminary data.</text>
</comment>
<dbReference type="InterPro" id="IPR017871">
    <property type="entry name" value="ABC_transporter-like_CS"/>
</dbReference>
<evidence type="ECO:0000313" key="17">
    <source>
        <dbReference type="Proteomes" id="UP000307169"/>
    </source>
</evidence>
<keyword evidence="5" id="KW-0547">Nucleotide-binding</keyword>
<dbReference type="InterPro" id="IPR039421">
    <property type="entry name" value="Type_1_exporter"/>
</dbReference>
<dbReference type="GO" id="GO:0005743">
    <property type="term" value="C:mitochondrial inner membrane"/>
    <property type="evidence" value="ECO:0007669"/>
    <property type="project" value="UniProtKB-SubCell"/>
</dbReference>
<dbReference type="Pfam" id="PF22999">
    <property type="entry name" value="LTN1_E3_ligase_6th"/>
    <property type="match status" value="1"/>
</dbReference>
<dbReference type="InterPro" id="IPR003593">
    <property type="entry name" value="AAA+_ATPase"/>
</dbReference>
<evidence type="ECO:0000256" key="2">
    <source>
        <dbReference type="ARBA" id="ARBA00011738"/>
    </source>
</evidence>
<gene>
    <name evidence="16" type="ORF">E3Q17_01851</name>
</gene>
<dbReference type="Pfam" id="PF22958">
    <property type="entry name" value="Ltn1_1st"/>
    <property type="match status" value="2"/>
</dbReference>
<evidence type="ECO:0000256" key="6">
    <source>
        <dbReference type="ARBA" id="ARBA00022840"/>
    </source>
</evidence>
<dbReference type="InterPro" id="IPR054477">
    <property type="entry name" value="LTN1_E3_ligase_6th"/>
</dbReference>
<comment type="similarity">
    <text evidence="10">Belongs to the ABC transporter superfamily. ABCB family. Heavy Metal importer (TC 3.A.1.210) subfamily.</text>
</comment>
<organism evidence="16 17">
    <name type="scientific">Wallemia mellicola</name>
    <dbReference type="NCBI Taxonomy" id="1708541"/>
    <lineage>
        <taxon>Eukaryota</taxon>
        <taxon>Fungi</taxon>
        <taxon>Dikarya</taxon>
        <taxon>Basidiomycota</taxon>
        <taxon>Wallemiomycotina</taxon>
        <taxon>Wallemiomycetes</taxon>
        <taxon>Wallemiales</taxon>
        <taxon>Wallemiaceae</taxon>
        <taxon>Wallemia</taxon>
    </lineage>
</organism>
<dbReference type="GO" id="GO:0016887">
    <property type="term" value="F:ATP hydrolysis activity"/>
    <property type="evidence" value="ECO:0007669"/>
    <property type="project" value="InterPro"/>
</dbReference>
<keyword evidence="9" id="KW-0472">Membrane</keyword>
<feature type="compositionally biased region" description="Basic and acidic residues" evidence="13">
    <location>
        <begin position="1605"/>
        <end position="1615"/>
    </location>
</feature>
<keyword evidence="3" id="KW-0813">Transport</keyword>
<reference evidence="16 17" key="1">
    <citation type="submission" date="2019-03" db="EMBL/GenBank/DDBJ databases">
        <title>Sequencing 25 genomes of Wallemia mellicola.</title>
        <authorList>
            <person name="Gostincar C."/>
        </authorList>
    </citation>
    <scope>NUCLEOTIDE SEQUENCE [LARGE SCALE GENOMIC DNA]</scope>
    <source>
        <strain evidence="16 17">EXF-1262</strain>
    </source>
</reference>
<dbReference type="SUPFAM" id="SSF90123">
    <property type="entry name" value="ABC transporter transmembrane region"/>
    <property type="match status" value="1"/>
</dbReference>
<name>A0A4T0NWT7_9BASI</name>
<feature type="domain" description="ABC transmembrane type-1" evidence="15">
    <location>
        <begin position="1656"/>
        <end position="1943"/>
    </location>
</feature>
<comment type="subunit">
    <text evidence="2">Homodimer.</text>
</comment>
<evidence type="ECO:0000256" key="4">
    <source>
        <dbReference type="ARBA" id="ARBA00022692"/>
    </source>
</evidence>
<dbReference type="Gene3D" id="3.40.50.300">
    <property type="entry name" value="P-loop containing nucleotide triphosphate hydrolases"/>
    <property type="match status" value="1"/>
</dbReference>
<evidence type="ECO:0000256" key="1">
    <source>
        <dbReference type="ARBA" id="ARBA00004448"/>
    </source>
</evidence>
<dbReference type="GO" id="GO:0140359">
    <property type="term" value="F:ABC-type transporter activity"/>
    <property type="evidence" value="ECO:0007669"/>
    <property type="project" value="InterPro"/>
</dbReference>
<dbReference type="PROSITE" id="PS50929">
    <property type="entry name" value="ABC_TM1F"/>
    <property type="match status" value="1"/>
</dbReference>
<dbReference type="PANTHER" id="PTHR24221:SF402">
    <property type="entry name" value="IRON-SULFUR CLUSTERS TRANSPORTER ABCB7, MITOCHONDRIAL"/>
    <property type="match status" value="1"/>
</dbReference>
<evidence type="ECO:0000256" key="13">
    <source>
        <dbReference type="SAM" id="MobiDB-lite"/>
    </source>
</evidence>
<dbReference type="Pfam" id="PF00664">
    <property type="entry name" value="ABC_membrane"/>
    <property type="match status" value="1"/>
</dbReference>
<evidence type="ECO:0000313" key="16">
    <source>
        <dbReference type="EMBL" id="TIC01418.1"/>
    </source>
</evidence>
<feature type="compositionally biased region" description="Pro residues" evidence="13">
    <location>
        <begin position="49"/>
        <end position="69"/>
    </location>
</feature>
<evidence type="ECO:0000256" key="9">
    <source>
        <dbReference type="ARBA" id="ARBA00023136"/>
    </source>
</evidence>
<dbReference type="InterPro" id="IPR054476">
    <property type="entry name" value="Ltn1_N"/>
</dbReference>
<dbReference type="GO" id="GO:0006879">
    <property type="term" value="P:intracellular iron ion homeostasis"/>
    <property type="evidence" value="ECO:0007669"/>
    <property type="project" value="TreeGrafter"/>
</dbReference>
<dbReference type="SUPFAM" id="SSF48371">
    <property type="entry name" value="ARM repeat"/>
    <property type="match status" value="1"/>
</dbReference>
<evidence type="ECO:0000256" key="3">
    <source>
        <dbReference type="ARBA" id="ARBA00022448"/>
    </source>
</evidence>
<keyword evidence="4" id="KW-0812">Transmembrane</keyword>
<sequence length="2185" mass="243385">MGRNAKSSATPGTRKKHATKKADETQPQNKQQASNKKKYSKKHGIGQAKPPPPPKRFIPPPKPPRPAPDPLEAWGLASVLPAELVVTLKKFSKKDATTKVRAVEDFHHWVLDVDSREGGRQSLIVALPVWLHHLPYMLLGSNRRLRQVSLSVNLALLSSDLDDVRSNFLYTISESDYEAALGAWLLANPQSWLNNVIFEGESEDRVQLLEEYQVEPVVNYISTAIRSPQLLLPGSASSETKKDLLAEQEESTKSKEARIKSAGLNALGQLIMSIPISFDVHGLVRDLLDSGAITDCFRADEGEEVVRRAVWSLLLPLLKRDNGKLVEDNLNAFALAIVNSAFTEGESTVRSVLFDGLLTFLHRFPSSWEIAIEEESNDENEDEIPKSVSNLLTYLELGCRSSPPQIAYSSMLVIIMTMPKQFLGRTCLSRLLVSFLAPLYSNIFPSPPSLQARHADALLKAFCECLVAIVVNVVESEDEKISVAVEWFKGIWEAYVTSPTRDANLIATDGVAEMLFNTLVKLKKSIGDIVDQAIDEVEEDTLGSSNARRSIEVLCFMTNTAEGQDKTKLASLIEKTISGTLNESVIDVTQTALKNVNSISTIQSILPQLDDFILVNVPTLVSGEKSSEIIDLLLAYIAKRDNKDLVKQAWQGVLSAEPSLEAVSKLLDADERQQLSDKDLEGAGTIGGIDEMVLLLANRDIEGEADAVEKRVINGVMQSTEKFISPVMAQSLENLYVNAFRGSVEAKLYRDVEKKSVSVSSIECASMSVLSQLAKEIFMEAYIVNDDCIAKKLWEELKISTEITASVREFVVGLISNVKLLVEPKTILGAYYNNLAEFQQGDNSITNRLISALNEQHDVQLSKPLPSSLAVLDELVPHTSDYEDAEVDWETYDNRGYSSYIRNVEGLLNCFSRDTSIAVNNADALIIIFGALRVVEDELSITGCTSAFSKDVGKSLLQNLSGSLKTSSTYTLYKLGTAIDQTSLIKAIRSGSDVEGALTVALQTLYHDGRVGSLRVFRDILQSVLKRVENVENDRWIGMAGDEYTKDNGEFRTRALLLSVKSHAISSPRLARLQNEIASQLTNISAADASEKGLPLLRILISSAPPLDAEEGLLPQQRALFLLKCVRDWVMSDEDLDEELDGRLAELFIHLVPVVQEIDGSHWDLVFDLVEANIEIASLDEGVLLYNSLRLFDQLMYISKTNSTLSHIWKDRRSVAFEHLRTLFLSLGEDASTVSTRPRNVCEDLVLKLVQALPKDLISDESFDPMINMLNSYSIEVRKVAHRLLYRLVKAQVEKTVIESAVDNGEEGRLPNIITDKIGEKITYSIDDIRNDGVARRHVFALLLLWDITFQHFHHASDALRSKYNEQFRQSGVIGNTFLPLIFTIMGLFDKNKAVDLSAYQIDEFYVQYYEDDEYIPTAVFAAFIYYKSLKYSSGHVRAWWTSNQNRQLSMIVKGATAKYFSPQIIQDELKQLRNPSSLKELQNEAFSIKVAQNSSEVTATYIVDEQSMEIGIKLPQLFPLEPVEIRNIRRVGVNERQWRAWLLAVQQVIGTQSGPLLEALNLFKRNSCFGLRPAIRTQSHLRIETLGKWQHVRLHSDMSNGASKPEDFKNKTELNKPSNEVTTKQQRQMDWNIIKLLIKNVWPKGDNKTKFRVSIALALLVSGKVLNVQVPFFFKSIVDSLNIPVDPSMTVWTVAGAAITGYGLARIGSTTFGELRNAIFANVAQRAIRRVSGNVFRHLLNLDLGFHLSRQTGGLTRAIDRGTKGISFLLTSIVFHIVPTALEISFVCGILSYKFGPSFAGITLATMLAYSWFTIRTTSWRTRFRKEANAADNAGATVAIDSLLNYEAVKHFNNEAYQAKLYDGTLKKYEDASLKVATSLAYLNSGQNFIFSTALTAMMVLTAQNVLAGTMTIGDLVLVNQLLFQLSVPLNFLGTVYRELRQSLTDMETLFNLQSVNVNVKSKEKAPPIDFKGGNIRFENVQFGYHPIRPIFKDVSFNIPAGKKVAIVGPSGGGKSTVFRLLFRFYEPTSGRITIDGQSIDQVDLESLRKIIGVVPQDTPLFHSDVMHNVRYGRLDATDEEVKEAARKAQMIKLIESLPEGWSTSVGERGLMISGGEKQRLAIARVFLKDAPILFFDEATSSLDTETERELLNNIQEALADSPRTSVFVAHRLRTVSDSGEWCV</sequence>
<dbReference type="Proteomes" id="UP000307169">
    <property type="component" value="Unassembled WGS sequence"/>
</dbReference>
<comment type="subcellular location">
    <subcellularLocation>
        <location evidence="1">Mitochondrion inner membrane</location>
        <topology evidence="1">Multi-pass membrane protein</topology>
    </subcellularLocation>
</comment>
<dbReference type="Pfam" id="PF23009">
    <property type="entry name" value="UBC_like"/>
    <property type="match status" value="1"/>
</dbReference>
<dbReference type="InterPro" id="IPR016024">
    <property type="entry name" value="ARM-type_fold"/>
</dbReference>
<keyword evidence="7" id="KW-1278">Translocase</keyword>
<evidence type="ECO:0000259" key="15">
    <source>
        <dbReference type="PROSITE" id="PS50929"/>
    </source>
</evidence>
<dbReference type="InterPro" id="IPR054478">
    <property type="entry name" value="LTN1_UBC"/>
</dbReference>
<protein>
    <recommendedName>
        <fullName evidence="11">Iron-sulfur clusters transporter ATM1, mitochondrial</fullName>
    </recommendedName>
    <alternativeName>
        <fullName evidence="12">Iron-sulfur clusters transporter atm1, mitochondrial</fullName>
    </alternativeName>
</protein>
<evidence type="ECO:0000256" key="5">
    <source>
        <dbReference type="ARBA" id="ARBA00022741"/>
    </source>
</evidence>
<evidence type="ECO:0000256" key="7">
    <source>
        <dbReference type="ARBA" id="ARBA00022967"/>
    </source>
</evidence>
<dbReference type="GO" id="GO:0005524">
    <property type="term" value="F:ATP binding"/>
    <property type="evidence" value="ECO:0007669"/>
    <property type="project" value="UniProtKB-KW"/>
</dbReference>
<evidence type="ECO:0000256" key="11">
    <source>
        <dbReference type="ARBA" id="ARBA00039906"/>
    </source>
</evidence>
<dbReference type="PANTHER" id="PTHR24221">
    <property type="entry name" value="ATP-BINDING CASSETTE SUB-FAMILY B"/>
    <property type="match status" value="1"/>
</dbReference>
<dbReference type="Pfam" id="PF00005">
    <property type="entry name" value="ABC_tran"/>
    <property type="match status" value="1"/>
</dbReference>
<dbReference type="EMBL" id="SPRH01000017">
    <property type="protein sequence ID" value="TIC01418.1"/>
    <property type="molecule type" value="Genomic_DNA"/>
</dbReference>
<dbReference type="PROSITE" id="PS00211">
    <property type="entry name" value="ABC_TRANSPORTER_1"/>
    <property type="match status" value="1"/>
</dbReference>
<keyword evidence="8" id="KW-1133">Transmembrane helix</keyword>
<dbReference type="SMART" id="SM00382">
    <property type="entry name" value="AAA"/>
    <property type="match status" value="1"/>
</dbReference>
<dbReference type="FunFam" id="1.20.1560.10:FF:000004">
    <property type="entry name" value="ATP-binding cassette sub-family B member 7"/>
    <property type="match status" value="1"/>
</dbReference>
<feature type="compositionally biased region" description="Basic residues" evidence="13">
    <location>
        <begin position="35"/>
        <end position="44"/>
    </location>
</feature>
<dbReference type="CDD" id="cd18582">
    <property type="entry name" value="ABC_6TM_ATM1_ABCB7"/>
    <property type="match status" value="1"/>
</dbReference>
<feature type="compositionally biased region" description="Polar residues" evidence="13">
    <location>
        <begin position="1"/>
        <end position="11"/>
    </location>
</feature>
<dbReference type="InterPro" id="IPR003439">
    <property type="entry name" value="ABC_transporter-like_ATP-bd"/>
</dbReference>
<feature type="domain" description="ABC transporter" evidence="14">
    <location>
        <begin position="1977"/>
        <end position="2185"/>
    </location>
</feature>
<evidence type="ECO:0000259" key="14">
    <source>
        <dbReference type="PROSITE" id="PS50893"/>
    </source>
</evidence>
<evidence type="ECO:0000256" key="8">
    <source>
        <dbReference type="ARBA" id="ARBA00022989"/>
    </source>
</evidence>
<evidence type="ECO:0000256" key="10">
    <source>
        <dbReference type="ARBA" id="ARBA00024363"/>
    </source>
</evidence>
<dbReference type="Gene3D" id="1.20.1560.10">
    <property type="entry name" value="ABC transporter type 1, transmembrane domain"/>
    <property type="match status" value="1"/>
</dbReference>
<feature type="region of interest" description="Disordered" evidence="13">
    <location>
        <begin position="1"/>
        <end position="70"/>
    </location>
</feature>
<keyword evidence="6" id="KW-0067">ATP-binding</keyword>
<feature type="compositionally biased region" description="Polar residues" evidence="13">
    <location>
        <begin position="25"/>
        <end position="34"/>
    </location>
</feature>
<dbReference type="InterPro" id="IPR027417">
    <property type="entry name" value="P-loop_NTPase"/>
</dbReference>
<dbReference type="InterPro" id="IPR036640">
    <property type="entry name" value="ABC1_TM_sf"/>
</dbReference>
<dbReference type="PROSITE" id="PS50893">
    <property type="entry name" value="ABC_TRANSPORTER_2"/>
    <property type="match status" value="1"/>
</dbReference>
<evidence type="ECO:0000256" key="12">
    <source>
        <dbReference type="ARBA" id="ARBA00040792"/>
    </source>
</evidence>